<sequence>MISKFFEDISKLRDIKLDKNHTKKIFKLISYMYLGYIHYSCETNLIPKKDGYFMREKSMLLHNFINLINELPWNIDQ</sequence>
<evidence type="ECO:0000313" key="2">
    <source>
        <dbReference type="Proteomes" id="UP000192356"/>
    </source>
</evidence>
<dbReference type="VEuPathDB" id="MicrosporidiaDB:A0H76_989"/>
<dbReference type="VEuPathDB" id="MicrosporidiaDB:HERIO_1038"/>
<accession>A0A1X0QB98</accession>
<gene>
    <name evidence="1" type="ORF">HERIO_1038</name>
</gene>
<keyword evidence="2" id="KW-1185">Reference proteome</keyword>
<evidence type="ECO:0000313" key="1">
    <source>
        <dbReference type="EMBL" id="ORD97080.1"/>
    </source>
</evidence>
<reference evidence="1 2" key="1">
    <citation type="journal article" date="2017" name="Environ. Microbiol.">
        <title>Decay of the glycolytic pathway and adaptation to intranuclear parasitism within Enterocytozoonidae microsporidia.</title>
        <authorList>
            <person name="Wiredu Boakye D."/>
            <person name="Jaroenlak P."/>
            <person name="Prachumwat A."/>
            <person name="Williams T.A."/>
            <person name="Bateman K.S."/>
            <person name="Itsathitphaisarn O."/>
            <person name="Sritunyalucksana K."/>
            <person name="Paszkiewicz K.H."/>
            <person name="Moore K.A."/>
            <person name="Stentiford G.D."/>
            <person name="Williams B.A."/>
        </authorList>
    </citation>
    <scope>NUCLEOTIDE SEQUENCE [LARGE SCALE GENOMIC DNA]</scope>
    <source>
        <strain evidence="1 2">GB1</strain>
    </source>
</reference>
<name>A0A1X0QB98_9MICR</name>
<proteinExistence type="predicted"/>
<dbReference type="Proteomes" id="UP000192356">
    <property type="component" value="Unassembled WGS sequence"/>
</dbReference>
<dbReference type="EMBL" id="LVKB01000043">
    <property type="protein sequence ID" value="ORD97080.1"/>
    <property type="molecule type" value="Genomic_DNA"/>
</dbReference>
<dbReference type="AlphaFoldDB" id="A0A1X0QB98"/>
<comment type="caution">
    <text evidence="1">The sequence shown here is derived from an EMBL/GenBank/DDBJ whole genome shotgun (WGS) entry which is preliminary data.</text>
</comment>
<organism evidence="1 2">
    <name type="scientific">Hepatospora eriocheir</name>
    <dbReference type="NCBI Taxonomy" id="1081669"/>
    <lineage>
        <taxon>Eukaryota</taxon>
        <taxon>Fungi</taxon>
        <taxon>Fungi incertae sedis</taxon>
        <taxon>Microsporidia</taxon>
        <taxon>Hepatosporidae</taxon>
        <taxon>Hepatospora</taxon>
    </lineage>
</organism>
<protein>
    <submittedName>
        <fullName evidence="1">Uncharacterized protein</fullName>
    </submittedName>
</protein>